<dbReference type="GO" id="GO:0006508">
    <property type="term" value="P:proteolysis"/>
    <property type="evidence" value="ECO:0007669"/>
    <property type="project" value="UniProtKB-KW"/>
</dbReference>
<dbReference type="PRINTS" id="PR00932">
    <property type="entry name" value="AMINO1PTASE"/>
</dbReference>
<dbReference type="SUPFAM" id="SSF101821">
    <property type="entry name" value="Aminopeptidase/glucanase lid domain"/>
    <property type="match status" value="1"/>
</dbReference>
<dbReference type="InterPro" id="IPR001948">
    <property type="entry name" value="Peptidase_M18"/>
</dbReference>
<keyword evidence="7" id="KW-0479">Metal-binding</keyword>
<dbReference type="AlphaFoldDB" id="A0ABD3ST00"/>
<protein>
    <recommendedName>
        <fullName evidence="4">aspartyl aminopeptidase</fullName>
        <ecNumber evidence="4">3.4.11.21</ecNumber>
    </recommendedName>
</protein>
<dbReference type="Gene3D" id="3.40.630.10">
    <property type="entry name" value="Zn peptidases"/>
    <property type="match status" value="1"/>
</dbReference>
<dbReference type="PANTHER" id="PTHR28570">
    <property type="entry name" value="ASPARTYL AMINOPEPTIDASE"/>
    <property type="match status" value="1"/>
</dbReference>
<proteinExistence type="inferred from homology"/>
<evidence type="ECO:0000256" key="1">
    <source>
        <dbReference type="ARBA" id="ARBA00001335"/>
    </source>
</evidence>
<comment type="caution">
    <text evidence="12">The sequence shown here is derived from an EMBL/GenBank/DDBJ whole genome shotgun (WGS) entry which is preliminary data.</text>
</comment>
<dbReference type="Proteomes" id="UP001530377">
    <property type="component" value="Unassembled WGS sequence"/>
</dbReference>
<keyword evidence="10" id="KW-0482">Metalloprotease</keyword>
<dbReference type="GO" id="GO:0046872">
    <property type="term" value="F:metal ion binding"/>
    <property type="evidence" value="ECO:0007669"/>
    <property type="project" value="UniProtKB-KW"/>
</dbReference>
<dbReference type="PANTHER" id="PTHR28570:SF3">
    <property type="entry name" value="ASPARTYL AMINOPEPTIDASE"/>
    <property type="match status" value="1"/>
</dbReference>
<dbReference type="CDD" id="cd05658">
    <property type="entry name" value="M18_DAP"/>
    <property type="match status" value="1"/>
</dbReference>
<evidence type="ECO:0000256" key="6">
    <source>
        <dbReference type="ARBA" id="ARBA00022670"/>
    </source>
</evidence>
<keyword evidence="9" id="KW-0862">Zinc</keyword>
<name>A0ABD3ST00_9STRA</name>
<dbReference type="GO" id="GO:0008237">
    <property type="term" value="F:metallopeptidase activity"/>
    <property type="evidence" value="ECO:0007669"/>
    <property type="project" value="UniProtKB-KW"/>
</dbReference>
<evidence type="ECO:0000256" key="9">
    <source>
        <dbReference type="ARBA" id="ARBA00022833"/>
    </source>
</evidence>
<feature type="compositionally biased region" description="Low complexity" evidence="11">
    <location>
        <begin position="94"/>
        <end position="122"/>
    </location>
</feature>
<dbReference type="FunFam" id="2.30.250.10:FF:000001">
    <property type="entry name" value="Aspartyl aminopeptidase 1"/>
    <property type="match status" value="1"/>
</dbReference>
<dbReference type="SUPFAM" id="SSF53187">
    <property type="entry name" value="Zn-dependent exopeptidases"/>
    <property type="match status" value="1"/>
</dbReference>
<evidence type="ECO:0000313" key="13">
    <source>
        <dbReference type="Proteomes" id="UP001530377"/>
    </source>
</evidence>
<keyword evidence="13" id="KW-1185">Reference proteome</keyword>
<dbReference type="NCBIfam" id="NF002759">
    <property type="entry name" value="PRK02813.1"/>
    <property type="match status" value="1"/>
</dbReference>
<evidence type="ECO:0000256" key="5">
    <source>
        <dbReference type="ARBA" id="ARBA00022438"/>
    </source>
</evidence>
<feature type="region of interest" description="Disordered" evidence="11">
    <location>
        <begin position="305"/>
        <end position="330"/>
    </location>
</feature>
<evidence type="ECO:0000256" key="11">
    <source>
        <dbReference type="SAM" id="MobiDB-lite"/>
    </source>
</evidence>
<evidence type="ECO:0000256" key="7">
    <source>
        <dbReference type="ARBA" id="ARBA00022723"/>
    </source>
</evidence>
<accession>A0ABD3ST00</accession>
<dbReference type="GO" id="GO:0005737">
    <property type="term" value="C:cytoplasm"/>
    <property type="evidence" value="ECO:0007669"/>
    <property type="project" value="UniProtKB-ARBA"/>
</dbReference>
<evidence type="ECO:0000256" key="2">
    <source>
        <dbReference type="ARBA" id="ARBA00001947"/>
    </source>
</evidence>
<comment type="cofactor">
    <cofactor evidence="2">
        <name>Zn(2+)</name>
        <dbReference type="ChEBI" id="CHEBI:29105"/>
    </cofactor>
</comment>
<comment type="catalytic activity">
    <reaction evidence="1">
        <text>Release of an N-terminal aspartate or glutamate from a peptide, with a preference for aspartate.</text>
        <dbReference type="EC" id="3.4.11.21"/>
    </reaction>
</comment>
<feature type="region of interest" description="Disordered" evidence="11">
    <location>
        <begin position="175"/>
        <end position="209"/>
    </location>
</feature>
<feature type="compositionally biased region" description="Low complexity" evidence="11">
    <location>
        <begin position="195"/>
        <end position="209"/>
    </location>
</feature>
<keyword evidence="5" id="KW-0031">Aminopeptidase</keyword>
<dbReference type="EC" id="3.4.11.21" evidence="4"/>
<keyword evidence="6" id="KW-0645">Protease</keyword>
<dbReference type="InterPro" id="IPR023358">
    <property type="entry name" value="Peptidase_M18_dom2"/>
</dbReference>
<gene>
    <name evidence="12" type="ORF">ACHAXA_000555</name>
</gene>
<dbReference type="EMBL" id="JALLPB020000001">
    <property type="protein sequence ID" value="KAL3827682.1"/>
    <property type="molecule type" value="Genomic_DNA"/>
</dbReference>
<keyword evidence="8" id="KW-0378">Hydrolase</keyword>
<reference evidence="12 13" key="1">
    <citation type="submission" date="2024-10" db="EMBL/GenBank/DDBJ databases">
        <title>Updated reference genomes for cyclostephanoid diatoms.</title>
        <authorList>
            <person name="Roberts W.R."/>
            <person name="Alverson A.J."/>
        </authorList>
    </citation>
    <scope>NUCLEOTIDE SEQUENCE [LARGE SCALE GENOMIC DNA]</scope>
    <source>
        <strain evidence="12 13">AJA228-03</strain>
    </source>
</reference>
<dbReference type="Pfam" id="PF02127">
    <property type="entry name" value="Peptidase_M18"/>
    <property type="match status" value="1"/>
</dbReference>
<evidence type="ECO:0000256" key="4">
    <source>
        <dbReference type="ARBA" id="ARBA00011965"/>
    </source>
</evidence>
<feature type="region of interest" description="Disordered" evidence="11">
    <location>
        <begin position="93"/>
        <end position="122"/>
    </location>
</feature>
<dbReference type="GO" id="GO:0004177">
    <property type="term" value="F:aminopeptidase activity"/>
    <property type="evidence" value="ECO:0007669"/>
    <property type="project" value="UniProtKB-KW"/>
</dbReference>
<dbReference type="Gene3D" id="2.30.250.10">
    <property type="entry name" value="Aminopeptidase i, Domain 2"/>
    <property type="match status" value="1"/>
</dbReference>
<evidence type="ECO:0000256" key="3">
    <source>
        <dbReference type="ARBA" id="ARBA00008290"/>
    </source>
</evidence>
<comment type="similarity">
    <text evidence="3">Belongs to the peptidase M18 family.</text>
</comment>
<evidence type="ECO:0000313" key="12">
    <source>
        <dbReference type="EMBL" id="KAL3827682.1"/>
    </source>
</evidence>
<organism evidence="12 13">
    <name type="scientific">Cyclostephanos tholiformis</name>
    <dbReference type="NCBI Taxonomy" id="382380"/>
    <lineage>
        <taxon>Eukaryota</taxon>
        <taxon>Sar</taxon>
        <taxon>Stramenopiles</taxon>
        <taxon>Ochrophyta</taxon>
        <taxon>Bacillariophyta</taxon>
        <taxon>Coscinodiscophyceae</taxon>
        <taxon>Thalassiosirophycidae</taxon>
        <taxon>Stephanodiscales</taxon>
        <taxon>Stephanodiscaceae</taxon>
        <taxon>Cyclostephanos</taxon>
    </lineage>
</organism>
<sequence>MPINQMILPSSSSFVRSSALLSHISIIEPTQIVGIMRSNKNNGGIGLPPLMAAACVFIFGGGAATTTAAAVIPAVIATSSIRFVSAWTNSHAASSSSSLSSSSSSSSLTMRSRTTTTTTVTSFSSSSSRWREYYNAPPAPPRHSHRGRYYARRRRYRAFDAVAVDDADDDDSAIPVTGTAKSRRTKIGDMPPLLPSSSSSSSSPYTPFSSGYDEHLPLARDMMDYIDGSPDPFHAVKNAMNALEDVGFVEWKDDDYDRGGGGRRNDDAASTRREVLLHEERYDGGDGGGGHGGGRKGGGFKIIGSHTDSPNLKVKPHSRRNGGTNGGPSGTLQIGVECYGGGLWHTWFDRDLGVSGRVFVRDGGNDDDDDYGGADGGGRIRQELVKIDRAVLRIPNLAIHLQTPKEREAFEINKEDHLVPIIASLATKSLGGGSGGGKDDDSNDLGNDEWRKMQEPLLVRLLASELNVRPTDVVDFELNLYDVQRASFGGIHSEFIHSSRLDNLASCYLSLRGLLDHVRNGGVENDEDISMIAMFDHEEVGSQSTTGAGSPIVGDAVRRISHALMSGGGARDGVGVAMSPSLHDRTIRRSFCLSVDMAHAVHPNYASKHEKGHGPKMNGGMVIKRNSNQRYSTSTVTGLIVRELARRAKLPALQEFVVRNDCGCGSTIGPILSANTGIRTIDMGCPQLSMHSIRETMGVKDLTHGLALFRAFFEDFSMVDGSIES</sequence>
<evidence type="ECO:0000256" key="10">
    <source>
        <dbReference type="ARBA" id="ARBA00023049"/>
    </source>
</evidence>
<evidence type="ECO:0000256" key="8">
    <source>
        <dbReference type="ARBA" id="ARBA00022801"/>
    </source>
</evidence>